<name>A0AAV7NXU4_PLEWA</name>
<proteinExistence type="predicted"/>
<organism evidence="2 3">
    <name type="scientific">Pleurodeles waltl</name>
    <name type="common">Iberian ribbed newt</name>
    <dbReference type="NCBI Taxonomy" id="8319"/>
    <lineage>
        <taxon>Eukaryota</taxon>
        <taxon>Metazoa</taxon>
        <taxon>Chordata</taxon>
        <taxon>Craniata</taxon>
        <taxon>Vertebrata</taxon>
        <taxon>Euteleostomi</taxon>
        <taxon>Amphibia</taxon>
        <taxon>Batrachia</taxon>
        <taxon>Caudata</taxon>
        <taxon>Salamandroidea</taxon>
        <taxon>Salamandridae</taxon>
        <taxon>Pleurodelinae</taxon>
        <taxon>Pleurodeles</taxon>
    </lineage>
</organism>
<evidence type="ECO:0000313" key="2">
    <source>
        <dbReference type="EMBL" id="KAJ1120221.1"/>
    </source>
</evidence>
<dbReference type="AlphaFoldDB" id="A0AAV7NXU4"/>
<feature type="region of interest" description="Disordered" evidence="1">
    <location>
        <begin position="167"/>
        <end position="318"/>
    </location>
</feature>
<keyword evidence="3" id="KW-1185">Reference proteome</keyword>
<accession>A0AAV7NXU4</accession>
<protein>
    <submittedName>
        <fullName evidence="2">Uncharacterized protein</fullName>
    </submittedName>
</protein>
<dbReference type="EMBL" id="JANPWB010000012">
    <property type="protein sequence ID" value="KAJ1120221.1"/>
    <property type="molecule type" value="Genomic_DNA"/>
</dbReference>
<dbReference type="Proteomes" id="UP001066276">
    <property type="component" value="Chromosome 8"/>
</dbReference>
<gene>
    <name evidence="2" type="ORF">NDU88_008395</name>
</gene>
<feature type="compositionally biased region" description="Basic and acidic residues" evidence="1">
    <location>
        <begin position="186"/>
        <end position="200"/>
    </location>
</feature>
<evidence type="ECO:0000256" key="1">
    <source>
        <dbReference type="SAM" id="MobiDB-lite"/>
    </source>
</evidence>
<reference evidence="2" key="1">
    <citation type="journal article" date="2022" name="bioRxiv">
        <title>Sequencing and chromosome-scale assembly of the giantPleurodeles waltlgenome.</title>
        <authorList>
            <person name="Brown T."/>
            <person name="Elewa A."/>
            <person name="Iarovenko S."/>
            <person name="Subramanian E."/>
            <person name="Araus A.J."/>
            <person name="Petzold A."/>
            <person name="Susuki M."/>
            <person name="Suzuki K.-i.T."/>
            <person name="Hayashi T."/>
            <person name="Toyoda A."/>
            <person name="Oliveira C."/>
            <person name="Osipova E."/>
            <person name="Leigh N.D."/>
            <person name="Simon A."/>
            <person name="Yun M.H."/>
        </authorList>
    </citation>
    <scope>NUCLEOTIDE SEQUENCE</scope>
    <source>
        <strain evidence="2">20211129_DDA</strain>
        <tissue evidence="2">Liver</tissue>
    </source>
</reference>
<sequence>MGGTHAVGRCQLLPISAPVPLFGLPVRPRPGSQIQAPATAKAQSSIQWGTHPLSSPLSVLMGVHLIVFVIFSQGSVVPQGVRWLRGPLTPDSRPGAVRYAHLSQGATHGDPCSTTGPPQMTHSVRQPIPLPFPCPGTPIRPSTMSSGRLWQRWGPYARSVASVEGLHRGGVPPGPPFLSNRVRGPRVRDPDSRRNCERSRTWSARLVPAAVGRSPPGLGFQQAVNSASDASADELGSPASLPPRLTVQRQTVASSRGGAARLSPQRDKQHDPPLAPGLRWGPNRASRRSTAGSPHSVSRRPGPARWEGLIRQAPPELENQASAMFRTLAMPPS</sequence>
<evidence type="ECO:0000313" key="3">
    <source>
        <dbReference type="Proteomes" id="UP001066276"/>
    </source>
</evidence>
<comment type="caution">
    <text evidence="2">The sequence shown here is derived from an EMBL/GenBank/DDBJ whole genome shotgun (WGS) entry which is preliminary data.</text>
</comment>